<sequence length="82" mass="9510">MPDKKAGGGGGSGTSRDKWKLRRRGSRLTIQPLFTITEEEEVQRRKEAGRKKNRAYLRVSCMERFSVLQCMVISYCTLTWRL</sequence>
<protein>
    <submittedName>
        <fullName evidence="1">Uncharacterized protein</fullName>
    </submittedName>
</protein>
<organism evidence="1 2">
    <name type="scientific">Ameca splendens</name>
    <dbReference type="NCBI Taxonomy" id="208324"/>
    <lineage>
        <taxon>Eukaryota</taxon>
        <taxon>Metazoa</taxon>
        <taxon>Chordata</taxon>
        <taxon>Craniata</taxon>
        <taxon>Vertebrata</taxon>
        <taxon>Euteleostomi</taxon>
        <taxon>Actinopterygii</taxon>
        <taxon>Neopterygii</taxon>
        <taxon>Teleostei</taxon>
        <taxon>Neoteleostei</taxon>
        <taxon>Acanthomorphata</taxon>
        <taxon>Ovalentaria</taxon>
        <taxon>Atherinomorphae</taxon>
        <taxon>Cyprinodontiformes</taxon>
        <taxon>Goodeidae</taxon>
        <taxon>Ameca</taxon>
    </lineage>
</organism>
<keyword evidence="2" id="KW-1185">Reference proteome</keyword>
<dbReference type="Proteomes" id="UP001469553">
    <property type="component" value="Unassembled WGS sequence"/>
</dbReference>
<name>A0ABV0XKW5_9TELE</name>
<accession>A0ABV0XKW5</accession>
<comment type="caution">
    <text evidence="1">The sequence shown here is derived from an EMBL/GenBank/DDBJ whole genome shotgun (WGS) entry which is preliminary data.</text>
</comment>
<reference evidence="1 2" key="1">
    <citation type="submission" date="2021-06" db="EMBL/GenBank/DDBJ databases">
        <authorList>
            <person name="Palmer J.M."/>
        </authorList>
    </citation>
    <scope>NUCLEOTIDE SEQUENCE [LARGE SCALE GENOMIC DNA]</scope>
    <source>
        <strain evidence="1 2">AS_MEX2019</strain>
        <tissue evidence="1">Muscle</tissue>
    </source>
</reference>
<proteinExistence type="predicted"/>
<evidence type="ECO:0000313" key="1">
    <source>
        <dbReference type="EMBL" id="MEQ2282109.1"/>
    </source>
</evidence>
<gene>
    <name evidence="1" type="ORF">AMECASPLE_037182</name>
</gene>
<dbReference type="EMBL" id="JAHRIP010006181">
    <property type="protein sequence ID" value="MEQ2282109.1"/>
    <property type="molecule type" value="Genomic_DNA"/>
</dbReference>
<evidence type="ECO:0000313" key="2">
    <source>
        <dbReference type="Proteomes" id="UP001469553"/>
    </source>
</evidence>